<organism evidence="9 10">
    <name type="scientific">Elysia crispata</name>
    <name type="common">lettuce slug</name>
    <dbReference type="NCBI Taxonomy" id="231223"/>
    <lineage>
        <taxon>Eukaryota</taxon>
        <taxon>Metazoa</taxon>
        <taxon>Spiralia</taxon>
        <taxon>Lophotrochozoa</taxon>
        <taxon>Mollusca</taxon>
        <taxon>Gastropoda</taxon>
        <taxon>Heterobranchia</taxon>
        <taxon>Euthyneura</taxon>
        <taxon>Panpulmonata</taxon>
        <taxon>Sacoglossa</taxon>
        <taxon>Placobranchoidea</taxon>
        <taxon>Plakobranchidae</taxon>
        <taxon>Elysia</taxon>
    </lineage>
</organism>
<dbReference type="PROSITE" id="PS51585">
    <property type="entry name" value="SAM_MT_TPMT"/>
    <property type="match status" value="1"/>
</dbReference>
<keyword evidence="5" id="KW-0963">Cytoplasm</keyword>
<comment type="caution">
    <text evidence="9">The sequence shown here is derived from an EMBL/GenBank/DDBJ whole genome shotgun (WGS) entry which is preliminary data.</text>
</comment>
<dbReference type="GO" id="GO:0005737">
    <property type="term" value="C:cytoplasm"/>
    <property type="evidence" value="ECO:0007669"/>
    <property type="project" value="UniProtKB-SubCell"/>
</dbReference>
<dbReference type="SUPFAM" id="SSF53335">
    <property type="entry name" value="S-adenosyl-L-methionine-dependent methyltransferases"/>
    <property type="match status" value="1"/>
</dbReference>
<dbReference type="EMBL" id="JAWDGP010006763">
    <property type="protein sequence ID" value="KAK3735884.1"/>
    <property type="molecule type" value="Genomic_DNA"/>
</dbReference>
<dbReference type="AlphaFoldDB" id="A0AAE0Y7M9"/>
<dbReference type="CDD" id="cd02440">
    <property type="entry name" value="AdoMet_MTases"/>
    <property type="match status" value="1"/>
</dbReference>
<protein>
    <recommendedName>
        <fullName evidence="4">thiopurine S-methyltransferase</fullName>
        <ecNumber evidence="4">2.1.1.67</ecNumber>
    </recommendedName>
</protein>
<dbReference type="Proteomes" id="UP001283361">
    <property type="component" value="Unassembled WGS sequence"/>
</dbReference>
<dbReference type="InterPro" id="IPR008854">
    <property type="entry name" value="TPMT"/>
</dbReference>
<accession>A0AAE0Y7M9</accession>
<dbReference type="GO" id="GO:0032259">
    <property type="term" value="P:methylation"/>
    <property type="evidence" value="ECO:0007669"/>
    <property type="project" value="UniProtKB-KW"/>
</dbReference>
<dbReference type="Gene3D" id="3.40.50.150">
    <property type="entry name" value="Vaccinia Virus protein VP39"/>
    <property type="match status" value="1"/>
</dbReference>
<gene>
    <name evidence="9" type="ORF">RRG08_041071</name>
</gene>
<dbReference type="EC" id="2.1.1.67" evidence="4"/>
<dbReference type="InterPro" id="IPR029063">
    <property type="entry name" value="SAM-dependent_MTases_sf"/>
</dbReference>
<evidence type="ECO:0000256" key="5">
    <source>
        <dbReference type="ARBA" id="ARBA00022490"/>
    </source>
</evidence>
<comment type="similarity">
    <text evidence="3">Belongs to the class I-like SAM-binding methyltransferase superfamily. TPMT family.</text>
</comment>
<evidence type="ECO:0000256" key="2">
    <source>
        <dbReference type="ARBA" id="ARBA00004496"/>
    </source>
</evidence>
<reference evidence="9" key="1">
    <citation type="journal article" date="2023" name="G3 (Bethesda)">
        <title>A reference genome for the long-term kleptoplast-retaining sea slug Elysia crispata morphotype clarki.</title>
        <authorList>
            <person name="Eastman K.E."/>
            <person name="Pendleton A.L."/>
            <person name="Shaikh M.A."/>
            <person name="Suttiyut T."/>
            <person name="Ogas R."/>
            <person name="Tomko P."/>
            <person name="Gavelis G."/>
            <person name="Widhalm J.R."/>
            <person name="Wisecaver J.H."/>
        </authorList>
    </citation>
    <scope>NUCLEOTIDE SEQUENCE</scope>
    <source>
        <strain evidence="9">ECLA1</strain>
    </source>
</reference>
<dbReference type="PANTHER" id="PTHR10259:SF11">
    <property type="entry name" value="THIOPURINE S-METHYLTRANSFERASE"/>
    <property type="match status" value="1"/>
</dbReference>
<evidence type="ECO:0000256" key="4">
    <source>
        <dbReference type="ARBA" id="ARBA00011905"/>
    </source>
</evidence>
<sequence>MADQGELQSGCSYWTKRWENNQIAFHKTEVHRMLIKHQKMLSSNGKPKNVFVPLCGKTLDLKWLADQGIKTVGLDIALIALQQVFTESGLEWKETNVPLLGADGKLLSSKDGELKLYCGDMMKFSEDIAGTFDAVWDRGCIVALERENLKRYVQIIKNILKPGGRILVELLQFDVAIMDDITSPTKPPPPYPTYEEDLKSLYEPECYVEFVDQENRKLQGKDIIAATYLVVKK</sequence>
<evidence type="ECO:0000256" key="7">
    <source>
        <dbReference type="ARBA" id="ARBA00022679"/>
    </source>
</evidence>
<keyword evidence="7" id="KW-0808">Transferase</keyword>
<evidence type="ECO:0000256" key="6">
    <source>
        <dbReference type="ARBA" id="ARBA00022603"/>
    </source>
</evidence>
<dbReference type="FunFam" id="3.40.50.150:FF:000101">
    <property type="entry name" value="Thiopurine S-methyltransferase"/>
    <property type="match status" value="1"/>
</dbReference>
<name>A0AAE0Y7M9_9GAST</name>
<comment type="subcellular location">
    <subcellularLocation>
        <location evidence="2">Cytoplasm</location>
    </subcellularLocation>
</comment>
<keyword evidence="8" id="KW-0949">S-adenosyl-L-methionine</keyword>
<keyword evidence="6" id="KW-0489">Methyltransferase</keyword>
<keyword evidence="10" id="KW-1185">Reference proteome</keyword>
<dbReference type="GO" id="GO:0008119">
    <property type="term" value="F:thiopurine S-methyltransferase activity"/>
    <property type="evidence" value="ECO:0007669"/>
    <property type="project" value="UniProtKB-EC"/>
</dbReference>
<evidence type="ECO:0000313" key="10">
    <source>
        <dbReference type="Proteomes" id="UP001283361"/>
    </source>
</evidence>
<dbReference type="PANTHER" id="PTHR10259">
    <property type="entry name" value="THIOPURINE S-METHYLTRANSFERASE"/>
    <property type="match status" value="1"/>
</dbReference>
<evidence type="ECO:0000313" key="9">
    <source>
        <dbReference type="EMBL" id="KAK3735884.1"/>
    </source>
</evidence>
<evidence type="ECO:0000256" key="8">
    <source>
        <dbReference type="ARBA" id="ARBA00022691"/>
    </source>
</evidence>
<evidence type="ECO:0000256" key="3">
    <source>
        <dbReference type="ARBA" id="ARBA00008145"/>
    </source>
</evidence>
<evidence type="ECO:0000256" key="1">
    <source>
        <dbReference type="ARBA" id="ARBA00000903"/>
    </source>
</evidence>
<proteinExistence type="inferred from homology"/>
<dbReference type="Pfam" id="PF05724">
    <property type="entry name" value="TPMT"/>
    <property type="match status" value="1"/>
</dbReference>
<comment type="catalytic activity">
    <reaction evidence="1">
        <text>S-adenosyl-L-methionine + a thiopurine = S-adenosyl-L-homocysteine + a thiopurine S-methylether.</text>
        <dbReference type="EC" id="2.1.1.67"/>
    </reaction>
</comment>